<dbReference type="OrthoDB" id="3786259at2"/>
<keyword evidence="3" id="KW-1185">Reference proteome</keyword>
<organism evidence="2 3">
    <name type="scientific">Nocardioides pocheonensis</name>
    <dbReference type="NCBI Taxonomy" id="661485"/>
    <lineage>
        <taxon>Bacteria</taxon>
        <taxon>Bacillati</taxon>
        <taxon>Actinomycetota</taxon>
        <taxon>Actinomycetes</taxon>
        <taxon>Propionibacteriales</taxon>
        <taxon>Nocardioidaceae</taxon>
        <taxon>Nocardioides</taxon>
    </lineage>
</organism>
<evidence type="ECO:0000313" key="3">
    <source>
        <dbReference type="Proteomes" id="UP000279994"/>
    </source>
</evidence>
<proteinExistence type="predicted"/>
<name>A0A3N0GP65_9ACTN</name>
<evidence type="ECO:0000256" key="1">
    <source>
        <dbReference type="SAM" id="MobiDB-lite"/>
    </source>
</evidence>
<protein>
    <recommendedName>
        <fullName evidence="4">SRPBCC family protein</fullName>
    </recommendedName>
</protein>
<dbReference type="Gene3D" id="3.30.530.20">
    <property type="match status" value="1"/>
</dbReference>
<dbReference type="EMBL" id="RJSF01000040">
    <property type="protein sequence ID" value="RNM13932.1"/>
    <property type="molecule type" value="Genomic_DNA"/>
</dbReference>
<feature type="region of interest" description="Disordered" evidence="1">
    <location>
        <begin position="1"/>
        <end position="25"/>
    </location>
</feature>
<comment type="caution">
    <text evidence="2">The sequence shown here is derived from an EMBL/GenBank/DDBJ whole genome shotgun (WGS) entry which is preliminary data.</text>
</comment>
<dbReference type="Proteomes" id="UP000279994">
    <property type="component" value="Unassembled WGS sequence"/>
</dbReference>
<evidence type="ECO:0000313" key="2">
    <source>
        <dbReference type="EMBL" id="RNM13932.1"/>
    </source>
</evidence>
<dbReference type="SUPFAM" id="SSF55961">
    <property type="entry name" value="Bet v1-like"/>
    <property type="match status" value="1"/>
</dbReference>
<gene>
    <name evidence="2" type="ORF">EFL26_13345</name>
</gene>
<accession>A0A3N0GP65</accession>
<evidence type="ECO:0008006" key="4">
    <source>
        <dbReference type="Google" id="ProtNLM"/>
    </source>
</evidence>
<sequence>MSVIRPLVRAGHGGRAPRPPGVSRHPLRQLSCERAVSQAGVERCVWSTRYVAPMPTVQRSITIDRPIAEVFAFFADVSNDPKWRGHGVKEISLEGEMRQGAHVHQKIAAGPFGAAVKADMDVVAYQLDRALGFQVTTGPLRPRVDFTFTRADTGTTVDFSITAPLTGIKKAFMGTMVEKNMAQEAAALDEAKRLLEG</sequence>
<dbReference type="AlphaFoldDB" id="A0A3N0GP65"/>
<dbReference type="InterPro" id="IPR023393">
    <property type="entry name" value="START-like_dom_sf"/>
</dbReference>
<reference evidence="2 3" key="1">
    <citation type="submission" date="2018-11" db="EMBL/GenBank/DDBJ databases">
        <authorList>
            <person name="Li F."/>
        </authorList>
    </citation>
    <scope>NUCLEOTIDE SEQUENCE [LARGE SCALE GENOMIC DNA]</scope>
    <source>
        <strain evidence="2 3">Gsoil 818</strain>
    </source>
</reference>
<dbReference type="InterPro" id="IPR019587">
    <property type="entry name" value="Polyketide_cyclase/dehydratase"/>
</dbReference>
<dbReference type="Pfam" id="PF10604">
    <property type="entry name" value="Polyketide_cyc2"/>
    <property type="match status" value="1"/>
</dbReference>